<proteinExistence type="predicted"/>
<evidence type="ECO:0000313" key="2">
    <source>
        <dbReference type="Proteomes" id="UP001469365"/>
    </source>
</evidence>
<protein>
    <submittedName>
        <fullName evidence="1">Uncharacterized protein</fullName>
    </submittedName>
</protein>
<sequence length="155" mass="17470">MKLIFQTEGQLSTADSQTHRRFTFDVAPNGRELHLLFDYSPTLLEDEQLSKEIIRTSLFKYNEGSEPVTEDGWRKYYPLRNLLTVSLDDPDGFRGACHRKDASQRLSVSAHEASPGLMPGPVIAGAWTVTLSLHAIVTESCEFKLTVWQEDGDLL</sequence>
<dbReference type="Proteomes" id="UP001469365">
    <property type="component" value="Unassembled WGS sequence"/>
</dbReference>
<dbReference type="EMBL" id="JBBPCC010000001">
    <property type="protein sequence ID" value="MEK8126411.1"/>
    <property type="molecule type" value="Genomic_DNA"/>
</dbReference>
<reference evidence="1 2" key="1">
    <citation type="submission" date="2024-04" db="EMBL/GenBank/DDBJ databases">
        <title>draft genome sequnece of Paenibacillus filicis.</title>
        <authorList>
            <person name="Kim D.-U."/>
        </authorList>
    </citation>
    <scope>NUCLEOTIDE SEQUENCE [LARGE SCALE GENOMIC DNA]</scope>
    <source>
        <strain evidence="1 2">KACC14197</strain>
    </source>
</reference>
<gene>
    <name evidence="1" type="ORF">WMW72_00625</name>
</gene>
<organism evidence="1 2">
    <name type="scientific">Paenibacillus filicis</name>
    <dbReference type="NCBI Taxonomy" id="669464"/>
    <lineage>
        <taxon>Bacteria</taxon>
        <taxon>Bacillati</taxon>
        <taxon>Bacillota</taxon>
        <taxon>Bacilli</taxon>
        <taxon>Bacillales</taxon>
        <taxon>Paenibacillaceae</taxon>
        <taxon>Paenibacillus</taxon>
    </lineage>
</organism>
<keyword evidence="2" id="KW-1185">Reference proteome</keyword>
<accession>A0ABU9DC43</accession>
<evidence type="ECO:0000313" key="1">
    <source>
        <dbReference type="EMBL" id="MEK8126411.1"/>
    </source>
</evidence>
<name>A0ABU9DC43_9BACL</name>
<dbReference type="RefSeq" id="WP_341413470.1">
    <property type="nucleotide sequence ID" value="NZ_JBBPCC010000001.1"/>
</dbReference>
<comment type="caution">
    <text evidence="1">The sequence shown here is derived from an EMBL/GenBank/DDBJ whole genome shotgun (WGS) entry which is preliminary data.</text>
</comment>